<evidence type="ECO:0000256" key="1">
    <source>
        <dbReference type="ARBA" id="ARBA00007120"/>
    </source>
</evidence>
<dbReference type="PANTHER" id="PTHR30289">
    <property type="entry name" value="UNCHARACTERIZED PROTEIN YBCL-RELATED"/>
    <property type="match status" value="1"/>
</dbReference>
<organism evidence="3 4">
    <name type="scientific">Nocardia tengchongensis</name>
    <dbReference type="NCBI Taxonomy" id="2055889"/>
    <lineage>
        <taxon>Bacteria</taxon>
        <taxon>Bacillati</taxon>
        <taxon>Actinomycetota</taxon>
        <taxon>Actinomycetes</taxon>
        <taxon>Mycobacteriales</taxon>
        <taxon>Nocardiaceae</taxon>
        <taxon>Nocardia</taxon>
    </lineage>
</organism>
<dbReference type="InterPro" id="IPR005247">
    <property type="entry name" value="YbhB_YbcL/LppC-like"/>
</dbReference>
<evidence type="ECO:0000256" key="2">
    <source>
        <dbReference type="SAM" id="MobiDB-lite"/>
    </source>
</evidence>
<evidence type="ECO:0000313" key="4">
    <source>
        <dbReference type="Proteomes" id="UP000683310"/>
    </source>
</evidence>
<dbReference type="Proteomes" id="UP000683310">
    <property type="component" value="Chromosome"/>
</dbReference>
<evidence type="ECO:0000313" key="3">
    <source>
        <dbReference type="EMBL" id="QVI24298.1"/>
    </source>
</evidence>
<dbReference type="PANTHER" id="PTHR30289:SF1">
    <property type="entry name" value="PEBP (PHOSPHATIDYLETHANOLAMINE-BINDING PROTEIN) FAMILY PROTEIN"/>
    <property type="match status" value="1"/>
</dbReference>
<gene>
    <name evidence="3" type="ORF">KHQ06_16920</name>
</gene>
<dbReference type="GO" id="GO:0004860">
    <property type="term" value="F:protein kinase inhibitor activity"/>
    <property type="evidence" value="ECO:0007669"/>
    <property type="project" value="UniProtKB-KW"/>
</dbReference>
<keyword evidence="4" id="KW-1185">Reference proteome</keyword>
<name>A0ABX8CWM6_9NOCA</name>
<dbReference type="NCBIfam" id="TIGR00481">
    <property type="entry name" value="YbhB/YbcL family Raf kinase inhibitor-like protein"/>
    <property type="match status" value="1"/>
</dbReference>
<proteinExistence type="inferred from homology"/>
<protein>
    <submittedName>
        <fullName evidence="3">YbhB/YbcL family Raf kinase inhibitor-like protein</fullName>
    </submittedName>
</protein>
<dbReference type="SUPFAM" id="SSF49777">
    <property type="entry name" value="PEBP-like"/>
    <property type="match status" value="1"/>
</dbReference>
<dbReference type="Pfam" id="PF01161">
    <property type="entry name" value="PBP"/>
    <property type="match status" value="1"/>
</dbReference>
<dbReference type="CDD" id="cd00865">
    <property type="entry name" value="PEBP_bact_arch"/>
    <property type="match status" value="1"/>
</dbReference>
<dbReference type="InterPro" id="IPR036610">
    <property type="entry name" value="PEBP-like_sf"/>
</dbReference>
<accession>A0ABX8CWM6</accession>
<keyword evidence="3" id="KW-0649">Protein kinase inhibitor</keyword>
<dbReference type="InterPro" id="IPR008914">
    <property type="entry name" value="PEBP"/>
</dbReference>
<reference evidence="3 4" key="1">
    <citation type="submission" date="2021-04" db="EMBL/GenBank/DDBJ databases">
        <title>Nocardia tengchongensis.</title>
        <authorList>
            <person name="Zhuang k."/>
            <person name="Ran Y."/>
            <person name="Li W."/>
        </authorList>
    </citation>
    <scope>NUCLEOTIDE SEQUENCE [LARGE SCALE GENOMIC DNA]</scope>
    <source>
        <strain evidence="3 4">CFH S0057</strain>
    </source>
</reference>
<feature type="region of interest" description="Disordered" evidence="2">
    <location>
        <begin position="127"/>
        <end position="146"/>
    </location>
</feature>
<sequence>MARNGNCSGGDTAPIAFASGQGGIVMKVRSDSFDDNARIPGAFAYGVPDAVHHVRAGANSNPHLAWDEVPAGTRSFAVVCCDPDVPHTGSDVNIEGRTVPEELPRTDFYHLVLFDIPADVRQITAGSLQTTHGRSGPAAPHNARYGLNDFSSAGNDHYGYDGPCPPWNDQRIHHYVFTVSALDVERLPLRQAVNGKRLREAMAGHVLGQADLVGTYTLNSALSSN</sequence>
<dbReference type="Gene3D" id="3.90.280.10">
    <property type="entry name" value="PEBP-like"/>
    <property type="match status" value="1"/>
</dbReference>
<dbReference type="EMBL" id="CP074371">
    <property type="protein sequence ID" value="QVI24298.1"/>
    <property type="molecule type" value="Genomic_DNA"/>
</dbReference>
<comment type="similarity">
    <text evidence="1">Belongs to the UPF0098 family.</text>
</comment>